<dbReference type="EMBL" id="JADEYP010000012">
    <property type="protein sequence ID" value="MCA5005081.1"/>
    <property type="molecule type" value="Genomic_DNA"/>
</dbReference>
<dbReference type="InterPro" id="IPR019734">
    <property type="entry name" value="TPR_rpt"/>
</dbReference>
<keyword evidence="4" id="KW-0175">Coiled coil</keyword>
<dbReference type="CDD" id="cd16917">
    <property type="entry name" value="HATPase_UhpB-NarQ-NarX-like"/>
    <property type="match status" value="1"/>
</dbReference>
<keyword evidence="5" id="KW-1133">Transmembrane helix</keyword>
<keyword evidence="6" id="KW-0732">Signal</keyword>
<evidence type="ECO:0000259" key="7">
    <source>
        <dbReference type="PROSITE" id="PS50109"/>
    </source>
</evidence>
<dbReference type="Gene3D" id="3.30.565.10">
    <property type="entry name" value="Histidine kinase-like ATPase, C-terminal domain"/>
    <property type="match status" value="1"/>
</dbReference>
<evidence type="ECO:0000256" key="1">
    <source>
        <dbReference type="ARBA" id="ARBA00022679"/>
    </source>
</evidence>
<dbReference type="InterPro" id="IPR003594">
    <property type="entry name" value="HATPase_dom"/>
</dbReference>
<gene>
    <name evidence="8" type="ORF">IPZ78_07935</name>
</gene>
<evidence type="ECO:0000313" key="8">
    <source>
        <dbReference type="EMBL" id="MCA5005081.1"/>
    </source>
</evidence>
<evidence type="ECO:0000313" key="9">
    <source>
        <dbReference type="Proteomes" id="UP001165302"/>
    </source>
</evidence>
<sequence length="745" mass="86445">MHKIVVFTLIFLSCFFINNLFCQEQENELAQQFNTTKIGSPERFELAADYVKFLFFNNKQDQAFKIINKEIREATKNKNGKYAANLYTVASIIYLLSDDQESSDNYSKLASLYAKKTKDKESKGYTYYGQGWIFARTDNEAEAIPKYLKALAYYENAHPSKTLFSRKFTIYTELSAIYANWNEFELQEKYTLLALKLAQKENNISSIFNANMAMGFLREKQFNLDNEDKKAITEAESYYLKAFHTFQQNSKKMTVPSDLSFVANNLAHLYLMYFPNSNESKVVEYAEIAIKQGKLTGQHNHVASAYGILADLNLRNGDKEKSKDYLLAAIVELDKNNIEAPLTKMNVFESLSTIHEQEGDYKEAIRYQKEYLELFKSYYDQEKNARAKKLETQYEKEKQKQQLLALQLESQKKEQQILKMNLLNIQQNQQLENLRLLKDNQQKEFELAQLEKSKQQQELRLSKLESFNKQKEIVLYKAQIQLKERINLFYIGIAVIVTLLLFAFIYAYLQRSKSLKHQKNIYALELEKERQNSKISNLTTMLDAQELERGRLARDLHDGLGGLLSGAKMNLSLLKERDTILASDNVNQSISKLDLAVDELRRVAHNLMPDLLEKYGLQEALTDYASRMSNHSLDIDVQFLHYQNTLSQEHQLLVYRILQELVNNVIKHAQATQIIIQFVEYDSHYEIVVEDDGKGFDTKINNSKTAGLHNIQSRIEFLKGKVTIDSQPDLGTNIDIQFPKTYAHD</sequence>
<comment type="caution">
    <text evidence="8">The sequence shown here is derived from an EMBL/GenBank/DDBJ whole genome shotgun (WGS) entry which is preliminary data.</text>
</comment>
<dbReference type="PANTHER" id="PTHR24421">
    <property type="entry name" value="NITRATE/NITRITE SENSOR PROTEIN NARX-RELATED"/>
    <property type="match status" value="1"/>
</dbReference>
<dbReference type="PROSITE" id="PS50109">
    <property type="entry name" value="HIS_KIN"/>
    <property type="match status" value="1"/>
</dbReference>
<organism evidence="8 9">
    <name type="scientific">Sphingobacterium bovistauri</name>
    <dbReference type="NCBI Taxonomy" id="2781959"/>
    <lineage>
        <taxon>Bacteria</taxon>
        <taxon>Pseudomonadati</taxon>
        <taxon>Bacteroidota</taxon>
        <taxon>Sphingobacteriia</taxon>
        <taxon>Sphingobacteriales</taxon>
        <taxon>Sphingobacteriaceae</taxon>
        <taxon>Sphingobacterium</taxon>
    </lineage>
</organism>
<feature type="signal peptide" evidence="6">
    <location>
        <begin position="1"/>
        <end position="22"/>
    </location>
</feature>
<dbReference type="InterPro" id="IPR036890">
    <property type="entry name" value="HATPase_C_sf"/>
</dbReference>
<evidence type="ECO:0000256" key="3">
    <source>
        <dbReference type="ARBA" id="ARBA00023012"/>
    </source>
</evidence>
<evidence type="ECO:0000256" key="2">
    <source>
        <dbReference type="ARBA" id="ARBA00022777"/>
    </source>
</evidence>
<keyword evidence="9" id="KW-1185">Reference proteome</keyword>
<evidence type="ECO:0000256" key="5">
    <source>
        <dbReference type="SAM" id="Phobius"/>
    </source>
</evidence>
<dbReference type="Gene3D" id="1.25.40.10">
    <property type="entry name" value="Tetratricopeptide repeat domain"/>
    <property type="match status" value="2"/>
</dbReference>
<keyword evidence="3" id="KW-0902">Two-component regulatory system</keyword>
<feature type="domain" description="Histidine kinase" evidence="7">
    <location>
        <begin position="551"/>
        <end position="742"/>
    </location>
</feature>
<keyword evidence="5" id="KW-0812">Transmembrane</keyword>
<evidence type="ECO:0000256" key="6">
    <source>
        <dbReference type="SAM" id="SignalP"/>
    </source>
</evidence>
<dbReference type="InterPro" id="IPR050482">
    <property type="entry name" value="Sensor_HK_TwoCompSys"/>
</dbReference>
<reference evidence="8" key="1">
    <citation type="submission" date="2020-10" db="EMBL/GenBank/DDBJ databases">
        <authorList>
            <person name="Lu T."/>
            <person name="Wang Q."/>
            <person name="Han X."/>
        </authorList>
    </citation>
    <scope>NUCLEOTIDE SEQUENCE</scope>
    <source>
        <strain evidence="8">WQ 366</strain>
    </source>
</reference>
<dbReference type="GO" id="GO:0016301">
    <property type="term" value="F:kinase activity"/>
    <property type="evidence" value="ECO:0007669"/>
    <property type="project" value="UniProtKB-KW"/>
</dbReference>
<keyword evidence="1" id="KW-0808">Transferase</keyword>
<dbReference type="Gene3D" id="1.20.5.1930">
    <property type="match status" value="1"/>
</dbReference>
<dbReference type="SUPFAM" id="SSF48452">
    <property type="entry name" value="TPR-like"/>
    <property type="match status" value="2"/>
</dbReference>
<name>A0ABS7Z6P1_9SPHI</name>
<protein>
    <submittedName>
        <fullName evidence="8">Sensor histidine kinase</fullName>
    </submittedName>
</protein>
<dbReference type="InterPro" id="IPR011712">
    <property type="entry name" value="Sig_transdc_His_kin_sub3_dim/P"/>
</dbReference>
<dbReference type="RefSeq" id="WP_225552478.1">
    <property type="nucleotide sequence ID" value="NZ_JADEYP010000012.1"/>
</dbReference>
<dbReference type="SMART" id="SM00387">
    <property type="entry name" value="HATPase_c"/>
    <property type="match status" value="1"/>
</dbReference>
<dbReference type="SUPFAM" id="SSF55874">
    <property type="entry name" value="ATPase domain of HSP90 chaperone/DNA topoisomerase II/histidine kinase"/>
    <property type="match status" value="1"/>
</dbReference>
<dbReference type="Pfam" id="PF07730">
    <property type="entry name" value="HisKA_3"/>
    <property type="match status" value="1"/>
</dbReference>
<proteinExistence type="predicted"/>
<accession>A0ABS7Z6P1</accession>
<keyword evidence="2 8" id="KW-0418">Kinase</keyword>
<keyword evidence="5" id="KW-0472">Membrane</keyword>
<dbReference type="Pfam" id="PF02518">
    <property type="entry name" value="HATPase_c"/>
    <property type="match status" value="1"/>
</dbReference>
<feature type="coiled-coil region" evidence="4">
    <location>
        <begin position="380"/>
        <end position="467"/>
    </location>
</feature>
<feature type="transmembrane region" description="Helical" evidence="5">
    <location>
        <begin position="488"/>
        <end position="509"/>
    </location>
</feature>
<dbReference type="SMART" id="SM00028">
    <property type="entry name" value="TPR"/>
    <property type="match status" value="3"/>
</dbReference>
<evidence type="ECO:0000256" key="4">
    <source>
        <dbReference type="SAM" id="Coils"/>
    </source>
</evidence>
<dbReference type="InterPro" id="IPR011990">
    <property type="entry name" value="TPR-like_helical_dom_sf"/>
</dbReference>
<feature type="chain" id="PRO_5045758201" evidence="6">
    <location>
        <begin position="23"/>
        <end position="745"/>
    </location>
</feature>
<dbReference type="InterPro" id="IPR005467">
    <property type="entry name" value="His_kinase_dom"/>
</dbReference>
<dbReference type="Proteomes" id="UP001165302">
    <property type="component" value="Unassembled WGS sequence"/>
</dbReference>